<dbReference type="PANTHER" id="PTHR15822">
    <property type="entry name" value="TRAF AND TNF RECEPTOR-ASSOCIATED PROTEIN"/>
    <property type="match status" value="1"/>
</dbReference>
<evidence type="ECO:0000259" key="10">
    <source>
        <dbReference type="Pfam" id="PF03372"/>
    </source>
</evidence>
<dbReference type="Gene3D" id="3.60.10.10">
    <property type="entry name" value="Endonuclease/exonuclease/phosphatase"/>
    <property type="match status" value="1"/>
</dbReference>
<evidence type="ECO:0000256" key="1">
    <source>
        <dbReference type="ARBA" id="ARBA00001936"/>
    </source>
</evidence>
<dbReference type="Pfam" id="PF03372">
    <property type="entry name" value="Exo_endo_phos"/>
    <property type="match status" value="1"/>
</dbReference>
<dbReference type="Proteomes" id="UP001652409">
    <property type="component" value="Unassembled WGS sequence"/>
</dbReference>
<dbReference type="InterPro" id="IPR036691">
    <property type="entry name" value="Endo/exonu/phosph_ase_sf"/>
</dbReference>
<evidence type="ECO:0000313" key="11">
    <source>
        <dbReference type="EMBL" id="MCU6764018.1"/>
    </source>
</evidence>
<evidence type="ECO:0000256" key="5">
    <source>
        <dbReference type="ARBA" id="ARBA00022763"/>
    </source>
</evidence>
<proteinExistence type="predicted"/>
<feature type="domain" description="Endonuclease/exonuclease/phosphatase" evidence="10">
    <location>
        <begin position="76"/>
        <end position="279"/>
    </location>
</feature>
<keyword evidence="12" id="KW-1185">Reference proteome</keyword>
<comment type="cofactor">
    <cofactor evidence="2">
        <name>Mg(2+)</name>
        <dbReference type="ChEBI" id="CHEBI:18420"/>
    </cofactor>
</comment>
<keyword evidence="9" id="KW-0472">Membrane</keyword>
<keyword evidence="9" id="KW-0812">Transmembrane</keyword>
<dbReference type="InterPro" id="IPR005135">
    <property type="entry name" value="Endo/exonuclease/phosphatase"/>
</dbReference>
<dbReference type="InterPro" id="IPR051547">
    <property type="entry name" value="TDP2-like"/>
</dbReference>
<evidence type="ECO:0000256" key="3">
    <source>
        <dbReference type="ARBA" id="ARBA00022722"/>
    </source>
</evidence>
<organism evidence="11 12">
    <name type="scientific">Blautia ammoniilytica</name>
    <dbReference type="NCBI Taxonomy" id="2981782"/>
    <lineage>
        <taxon>Bacteria</taxon>
        <taxon>Bacillati</taxon>
        <taxon>Bacillota</taxon>
        <taxon>Clostridia</taxon>
        <taxon>Lachnospirales</taxon>
        <taxon>Lachnospiraceae</taxon>
        <taxon>Blautia</taxon>
    </lineage>
</organism>
<gene>
    <name evidence="11" type="ORF">OCV61_01170</name>
</gene>
<evidence type="ECO:0000256" key="2">
    <source>
        <dbReference type="ARBA" id="ARBA00001946"/>
    </source>
</evidence>
<protein>
    <submittedName>
        <fullName evidence="11">Endonuclease/exonuclease/phosphatase family protein</fullName>
    </submittedName>
</protein>
<comment type="cofactor">
    <cofactor evidence="1">
        <name>Mn(2+)</name>
        <dbReference type="ChEBI" id="CHEBI:29035"/>
    </cofactor>
</comment>
<keyword evidence="8" id="KW-0234">DNA repair</keyword>
<dbReference type="SUPFAM" id="SSF56219">
    <property type="entry name" value="DNase I-like"/>
    <property type="match status" value="1"/>
</dbReference>
<dbReference type="GO" id="GO:0004519">
    <property type="term" value="F:endonuclease activity"/>
    <property type="evidence" value="ECO:0007669"/>
    <property type="project" value="UniProtKB-KW"/>
</dbReference>
<dbReference type="RefSeq" id="WP_158420247.1">
    <property type="nucleotide sequence ID" value="NZ_JAOQJL010000002.1"/>
</dbReference>
<dbReference type="PANTHER" id="PTHR15822:SF4">
    <property type="entry name" value="TYROSYL-DNA PHOSPHODIESTERASE 2"/>
    <property type="match status" value="1"/>
</dbReference>
<evidence type="ECO:0000256" key="6">
    <source>
        <dbReference type="ARBA" id="ARBA00022801"/>
    </source>
</evidence>
<keyword evidence="4" id="KW-0479">Metal-binding</keyword>
<sequence length="373" mass="42472">MKKKSSIPHASKKKLSKWVKIPLGILAAILVILLAYVIYLYAAYHRIPDNQELAVEAPTEQAHTASLTTGQTYSALTYNVGFGAYSPDFSFFMDGGKSSWAKSKENVQSNINGAGNFAASQNPDFILFQEVDLNSTRSYHVNQYDILKDTFADYYSVFAQNYDSPFLFYPLTQPHGKSRSGITLFSRYPVTSSLRRSFPIATTFKKFFDLDRCYSISRVPVDNDKELVVFNLHMSAYGNDDQIRQGQIRMLCQDMEKEYQAGNYVLCGGDFNHDLKASEDDTSEHHSWAYPFPRKELPEHFTFGMDLLSQQEKADLWNTSRNTDIPYDPDASYTVTLDGFIFSDNITMGSYEDLNTGYSYSDHDPVYMEFSLN</sequence>
<dbReference type="EMBL" id="JAOQJL010000002">
    <property type="protein sequence ID" value="MCU6764018.1"/>
    <property type="molecule type" value="Genomic_DNA"/>
</dbReference>
<name>A0ABT2TP64_9FIRM</name>
<accession>A0ABT2TP64</accession>
<keyword evidence="6" id="KW-0378">Hydrolase</keyword>
<comment type="caution">
    <text evidence="11">The sequence shown here is derived from an EMBL/GenBank/DDBJ whole genome shotgun (WGS) entry which is preliminary data.</text>
</comment>
<evidence type="ECO:0000256" key="4">
    <source>
        <dbReference type="ARBA" id="ARBA00022723"/>
    </source>
</evidence>
<keyword evidence="11" id="KW-0255">Endonuclease</keyword>
<keyword evidence="3" id="KW-0540">Nuclease</keyword>
<evidence type="ECO:0000256" key="8">
    <source>
        <dbReference type="ARBA" id="ARBA00023204"/>
    </source>
</evidence>
<keyword evidence="5" id="KW-0227">DNA damage</keyword>
<evidence type="ECO:0000256" key="7">
    <source>
        <dbReference type="ARBA" id="ARBA00022842"/>
    </source>
</evidence>
<evidence type="ECO:0000256" key="9">
    <source>
        <dbReference type="SAM" id="Phobius"/>
    </source>
</evidence>
<keyword evidence="9" id="KW-1133">Transmembrane helix</keyword>
<keyword evidence="7" id="KW-0460">Magnesium</keyword>
<evidence type="ECO:0000313" key="12">
    <source>
        <dbReference type="Proteomes" id="UP001652409"/>
    </source>
</evidence>
<reference evidence="11 12" key="1">
    <citation type="journal article" date="2021" name="ISME Commun">
        <title>Automated analysis of genomic sequences facilitates high-throughput and comprehensive description of bacteria.</title>
        <authorList>
            <person name="Hitch T.C.A."/>
        </authorList>
    </citation>
    <scope>NUCLEOTIDE SEQUENCE [LARGE SCALE GENOMIC DNA]</scope>
    <source>
        <strain evidence="11 12">Sanger_23</strain>
    </source>
</reference>
<feature type="transmembrane region" description="Helical" evidence="9">
    <location>
        <begin position="21"/>
        <end position="42"/>
    </location>
</feature>